<dbReference type="InterPro" id="IPR052210">
    <property type="entry name" value="LysM1-like"/>
</dbReference>
<dbReference type="EMBL" id="MU853238">
    <property type="protein sequence ID" value="KAK4120445.1"/>
    <property type="molecule type" value="Genomic_DNA"/>
</dbReference>
<gene>
    <name evidence="7" type="ORF">N657DRAFT_692938</name>
</gene>
<reference evidence="7" key="1">
    <citation type="journal article" date="2023" name="Mol. Phylogenet. Evol.">
        <title>Genome-scale phylogeny and comparative genomics of the fungal order Sordariales.</title>
        <authorList>
            <person name="Hensen N."/>
            <person name="Bonometti L."/>
            <person name="Westerberg I."/>
            <person name="Brannstrom I.O."/>
            <person name="Guillou S."/>
            <person name="Cros-Aarteil S."/>
            <person name="Calhoun S."/>
            <person name="Haridas S."/>
            <person name="Kuo A."/>
            <person name="Mondo S."/>
            <person name="Pangilinan J."/>
            <person name="Riley R."/>
            <person name="LaButti K."/>
            <person name="Andreopoulos B."/>
            <person name="Lipzen A."/>
            <person name="Chen C."/>
            <person name="Yan M."/>
            <person name="Daum C."/>
            <person name="Ng V."/>
            <person name="Clum A."/>
            <person name="Steindorff A."/>
            <person name="Ohm R.A."/>
            <person name="Martin F."/>
            <person name="Silar P."/>
            <person name="Natvig D.O."/>
            <person name="Lalanne C."/>
            <person name="Gautier V."/>
            <person name="Ament-Velasquez S.L."/>
            <person name="Kruys A."/>
            <person name="Hutchinson M.I."/>
            <person name="Powell A.J."/>
            <person name="Barry K."/>
            <person name="Miller A.N."/>
            <person name="Grigoriev I.V."/>
            <person name="Debuchy R."/>
            <person name="Gladieux P."/>
            <person name="Hiltunen Thoren M."/>
            <person name="Johannesson H."/>
        </authorList>
    </citation>
    <scope>NUCLEOTIDE SEQUENCE</scope>
    <source>
        <strain evidence="7">CBS 731.68</strain>
    </source>
</reference>
<proteinExistence type="inferred from homology"/>
<comment type="similarity">
    <text evidence="4">Belongs to the secreted LysM effector family.</text>
</comment>
<dbReference type="InterPro" id="IPR036779">
    <property type="entry name" value="LysM_dom_sf"/>
</dbReference>
<dbReference type="PANTHER" id="PTHR34997:SF2">
    <property type="entry name" value="LYSM DOMAIN-CONTAINING PROTEIN-RELATED"/>
    <property type="match status" value="1"/>
</dbReference>
<evidence type="ECO:0000259" key="6">
    <source>
        <dbReference type="PROSITE" id="PS51782"/>
    </source>
</evidence>
<evidence type="ECO:0000256" key="4">
    <source>
        <dbReference type="ARBA" id="ARBA00044955"/>
    </source>
</evidence>
<organism evidence="7 8">
    <name type="scientific">Parathielavia appendiculata</name>
    <dbReference type="NCBI Taxonomy" id="2587402"/>
    <lineage>
        <taxon>Eukaryota</taxon>
        <taxon>Fungi</taxon>
        <taxon>Dikarya</taxon>
        <taxon>Ascomycota</taxon>
        <taxon>Pezizomycotina</taxon>
        <taxon>Sordariomycetes</taxon>
        <taxon>Sordariomycetidae</taxon>
        <taxon>Sordariales</taxon>
        <taxon>Chaetomiaceae</taxon>
        <taxon>Parathielavia</taxon>
    </lineage>
</organism>
<dbReference type="Pfam" id="PF01476">
    <property type="entry name" value="LysM"/>
    <property type="match status" value="2"/>
</dbReference>
<feature type="compositionally biased region" description="Low complexity" evidence="5">
    <location>
        <begin position="77"/>
        <end position="142"/>
    </location>
</feature>
<sequence length="326" mass="34422">MHEKHLLAIGLGPGLVAARAMSRRAVICEVAVTPDSVDTCVGLAANWGISVDELEKLNPGITCPDLDTSKEYCVVGTVTNDPSTTTSDTRPTTSTSRSITSTTNPSSSTAPSSTTFKSSTSTRSSTTTSTSATNPNNTPVPTQDGMVGNCNRFHFVQIGQTCATIAVLYSISVPQFIQWNPAAKADCSGLWASTPTNGITTPTPAHPGMVSKCNKFVYVNPEDTCDGIGFWNGIGGQWVKLWNGIKEECRSIQAHTYLCIGVIGGTPTPTPTNPGNGVSTPRPPHPGMVSNCNKFVYVNPGDTCDGIGFWNGCSGRREVGQDLERD</sequence>
<dbReference type="InterPro" id="IPR018392">
    <property type="entry name" value="LysM"/>
</dbReference>
<comment type="caution">
    <text evidence="7">The sequence shown here is derived from an EMBL/GenBank/DDBJ whole genome shotgun (WGS) entry which is preliminary data.</text>
</comment>
<dbReference type="GO" id="GO:0008061">
    <property type="term" value="F:chitin binding"/>
    <property type="evidence" value="ECO:0007669"/>
    <property type="project" value="UniProtKB-KW"/>
</dbReference>
<keyword evidence="3" id="KW-0843">Virulence</keyword>
<dbReference type="SUPFAM" id="SSF54106">
    <property type="entry name" value="LysM domain"/>
    <property type="match status" value="1"/>
</dbReference>
<evidence type="ECO:0000256" key="3">
    <source>
        <dbReference type="ARBA" id="ARBA00023026"/>
    </source>
</evidence>
<dbReference type="PANTHER" id="PTHR34997">
    <property type="entry name" value="AM15"/>
    <property type="match status" value="1"/>
</dbReference>
<feature type="region of interest" description="Disordered" evidence="5">
    <location>
        <begin position="77"/>
        <end position="145"/>
    </location>
</feature>
<dbReference type="Gene3D" id="3.10.350.10">
    <property type="entry name" value="LysM domain"/>
    <property type="match status" value="3"/>
</dbReference>
<dbReference type="CDD" id="cd00118">
    <property type="entry name" value="LysM"/>
    <property type="match status" value="2"/>
</dbReference>
<accession>A0AAN6TUK5</accession>
<evidence type="ECO:0000256" key="1">
    <source>
        <dbReference type="ARBA" id="ARBA00022669"/>
    </source>
</evidence>
<dbReference type="GeneID" id="87833959"/>
<dbReference type="RefSeq" id="XP_062644216.1">
    <property type="nucleotide sequence ID" value="XM_062797192.1"/>
</dbReference>
<keyword evidence="8" id="KW-1185">Reference proteome</keyword>
<protein>
    <submittedName>
        <fullName evidence="7">Carbohydrate-binding module family 50 protein</fullName>
    </submittedName>
</protein>
<dbReference type="PROSITE" id="PS51782">
    <property type="entry name" value="LYSM"/>
    <property type="match status" value="3"/>
</dbReference>
<keyword evidence="1" id="KW-0147">Chitin-binding</keyword>
<keyword evidence="2" id="KW-0732">Signal</keyword>
<feature type="domain" description="LysM" evidence="6">
    <location>
        <begin position="215"/>
        <end position="260"/>
    </location>
</feature>
<evidence type="ECO:0000313" key="8">
    <source>
        <dbReference type="Proteomes" id="UP001302602"/>
    </source>
</evidence>
<dbReference type="AlphaFoldDB" id="A0AAN6TUK5"/>
<dbReference type="Proteomes" id="UP001302602">
    <property type="component" value="Unassembled WGS sequence"/>
</dbReference>
<name>A0AAN6TUK5_9PEZI</name>
<feature type="domain" description="LysM" evidence="6">
    <location>
        <begin position="152"/>
        <end position="198"/>
    </location>
</feature>
<evidence type="ECO:0000256" key="2">
    <source>
        <dbReference type="ARBA" id="ARBA00022729"/>
    </source>
</evidence>
<reference evidence="7" key="2">
    <citation type="submission" date="2023-05" db="EMBL/GenBank/DDBJ databases">
        <authorList>
            <consortium name="Lawrence Berkeley National Laboratory"/>
            <person name="Steindorff A."/>
            <person name="Hensen N."/>
            <person name="Bonometti L."/>
            <person name="Westerberg I."/>
            <person name="Brannstrom I.O."/>
            <person name="Guillou S."/>
            <person name="Cros-Aarteil S."/>
            <person name="Calhoun S."/>
            <person name="Haridas S."/>
            <person name="Kuo A."/>
            <person name="Mondo S."/>
            <person name="Pangilinan J."/>
            <person name="Riley R."/>
            <person name="Labutti K."/>
            <person name="Andreopoulos B."/>
            <person name="Lipzen A."/>
            <person name="Chen C."/>
            <person name="Yanf M."/>
            <person name="Daum C."/>
            <person name="Ng V."/>
            <person name="Clum A."/>
            <person name="Ohm R."/>
            <person name="Martin F."/>
            <person name="Silar P."/>
            <person name="Natvig D."/>
            <person name="Lalanne C."/>
            <person name="Gautier V."/>
            <person name="Ament-Velasquez S.L."/>
            <person name="Kruys A."/>
            <person name="Hutchinson M.I."/>
            <person name="Powell A.J."/>
            <person name="Barry K."/>
            <person name="Miller A.N."/>
            <person name="Grigoriev I.V."/>
            <person name="Debuchy R."/>
            <person name="Gladieux P."/>
            <person name="Thoren M.H."/>
            <person name="Johannesson H."/>
        </authorList>
    </citation>
    <scope>NUCLEOTIDE SEQUENCE</scope>
    <source>
        <strain evidence="7">CBS 731.68</strain>
    </source>
</reference>
<evidence type="ECO:0000313" key="7">
    <source>
        <dbReference type="EMBL" id="KAK4120445.1"/>
    </source>
</evidence>
<evidence type="ECO:0000256" key="5">
    <source>
        <dbReference type="SAM" id="MobiDB-lite"/>
    </source>
</evidence>
<feature type="domain" description="LysM" evidence="6">
    <location>
        <begin position="30"/>
        <end position="74"/>
    </location>
</feature>